<feature type="compositionally biased region" description="Low complexity" evidence="8">
    <location>
        <begin position="849"/>
        <end position="862"/>
    </location>
</feature>
<dbReference type="InterPro" id="IPR000953">
    <property type="entry name" value="Chromo/chromo_shadow_dom"/>
</dbReference>
<dbReference type="Pfam" id="PF00385">
    <property type="entry name" value="Chromo"/>
    <property type="match status" value="1"/>
</dbReference>
<dbReference type="GO" id="GO:0003676">
    <property type="term" value="F:nucleic acid binding"/>
    <property type="evidence" value="ECO:0007669"/>
    <property type="project" value="InterPro"/>
</dbReference>
<organism evidence="11 12">
    <name type="scientific">Eimeria praecox</name>
    <dbReference type="NCBI Taxonomy" id="51316"/>
    <lineage>
        <taxon>Eukaryota</taxon>
        <taxon>Sar</taxon>
        <taxon>Alveolata</taxon>
        <taxon>Apicomplexa</taxon>
        <taxon>Conoidasida</taxon>
        <taxon>Coccidia</taxon>
        <taxon>Eucoccidiorida</taxon>
        <taxon>Eimeriorina</taxon>
        <taxon>Eimeriidae</taxon>
        <taxon>Eimeria</taxon>
    </lineage>
</organism>
<dbReference type="CDD" id="cd00024">
    <property type="entry name" value="CD_CSD"/>
    <property type="match status" value="1"/>
</dbReference>
<keyword evidence="6" id="KW-0695">RNA-directed DNA polymerase</keyword>
<dbReference type="Gene3D" id="1.10.340.70">
    <property type="match status" value="1"/>
</dbReference>
<dbReference type="PANTHER" id="PTHR37984">
    <property type="entry name" value="PROTEIN CBG26694"/>
    <property type="match status" value="1"/>
</dbReference>
<keyword evidence="7" id="KW-0479">Metal-binding</keyword>
<evidence type="ECO:0000256" key="4">
    <source>
        <dbReference type="ARBA" id="ARBA00022759"/>
    </source>
</evidence>
<name>U6GRM8_9EIME</name>
<dbReference type="InterPro" id="IPR043128">
    <property type="entry name" value="Rev_trsase/Diguanyl_cyclase"/>
</dbReference>
<proteinExistence type="predicted"/>
<evidence type="ECO:0000256" key="8">
    <source>
        <dbReference type="SAM" id="MobiDB-lite"/>
    </source>
</evidence>
<dbReference type="InterPro" id="IPR016197">
    <property type="entry name" value="Chromo-like_dom_sf"/>
</dbReference>
<dbReference type="Pfam" id="PF17917">
    <property type="entry name" value="RT_RNaseH"/>
    <property type="match status" value="1"/>
</dbReference>
<evidence type="ECO:0000256" key="5">
    <source>
        <dbReference type="ARBA" id="ARBA00022801"/>
    </source>
</evidence>
<keyword evidence="1" id="KW-0808">Transferase</keyword>
<feature type="domain" description="CCHC-type" evidence="10">
    <location>
        <begin position="186"/>
        <end position="199"/>
    </location>
</feature>
<dbReference type="SMART" id="SM00343">
    <property type="entry name" value="ZnF_C2HC"/>
    <property type="match status" value="1"/>
</dbReference>
<feature type="region of interest" description="Disordered" evidence="8">
    <location>
        <begin position="1039"/>
        <end position="1069"/>
    </location>
</feature>
<dbReference type="GO" id="GO:0004519">
    <property type="term" value="F:endonuclease activity"/>
    <property type="evidence" value="ECO:0007669"/>
    <property type="project" value="UniProtKB-KW"/>
</dbReference>
<dbReference type="VEuPathDB" id="ToxoDB:EPH_0039460"/>
<dbReference type="Gene3D" id="2.40.50.40">
    <property type="match status" value="1"/>
</dbReference>
<sequence length="1129" mass="127090">MAAPKKPVVEMQPQEQQPDEIAKLRQEVKRLQNYLIHMSVQLSSFVPPAPVAREKGNSMQPFLVLMERRFRKMAPPQELWGDELGKYLDEDALQCWMDLKQSGMDMTDWPLIKQELIRCVCPIDRATLIYPMADNKWKGDHNTYTANFSRIAARGSQLSAEELAGCFLKNIPSELRWAVTQREMVCYQCKGKGHMAKNCLTGDPSSRKSGEASRNCGVATEPNAIAVSPQWAEKLIHKEQGAPADEQGPTACRTLSAERKTAAQAPAGNGEVTRNTDNSREVNVGVPIEDRQSVTNVELPPWWRELVASDGSKKEGMLCSASTPAVLPVGVVGRSLGPVPYDIVLGLDWLTKHKLSWYFHSDNLKTYLDGRWCELPLVRVHMDKRTEDDNPVASKRTPAEQPIPEEQQGALCCTIISHDNTQAQEVPPTPVVDIAHATDDEASPWHTAELEFTLFHEWMQLSESQDLPQEIREVLQTHIHVFPDSLPPGLPPKRPHDHYTLLAPGKFPTKSALYRMTPDQLRFHKQEIAKLSAHGWISPTYSPIWAPTIMVDKRDDGTGERQMRMGFNYQALNALGLPTHAALLQKVLSVFLTNRFYPKFRKCQFARQELTYLGYAISAEGIKPAAGKIEAIRMWPEVLENETQVRQFLGTVNYCRMFMGPDYADISRPLVTLTCKDTPFHWIDAHTHAVRQLKQRLIDYTTLQVPDTSKPFELYNDTSGYAIGGVLEQAGQPVGFVSQAMPTVQQKYSIYDQELLALFAALDKRSHLLRVAKVTAFTDHQALTHLRQLQTSKPFRGRTARWLDFLAEFPDLTIAYLEGARNTVADALSRLPCHSSSQSSPVPSPSPPLFSESSAPLLLAPAHPYPAHHPRRTQDNESLPDDNEPSDILPVQPADSEILDWPAAYAKCPIFRASYTTAVQTVGHREQKKTLLSLSKLYYWPGMRTYTNAYVESCTQCQLGYNTTSHVSTELSPFEVTIGENPLTAADLDVVGALSPTLTPPMTKLFYQLCDRPQSHILKAKCQQKQYADTHRREVEHALVPDRPRAPEQEPQEAVVGWPPTRDVAGKPKDPYEVGYIMEQRGSGDEAHYLVKWRASPEDRATWEPASHFGGCRALLRAWQRLQRNRRPP</sequence>
<dbReference type="Gene3D" id="3.10.10.10">
    <property type="entry name" value="HIV Type 1 Reverse Transcriptase, subunit A, domain 1"/>
    <property type="match status" value="1"/>
</dbReference>
<dbReference type="PROSITE" id="PS50013">
    <property type="entry name" value="CHROMO_2"/>
    <property type="match status" value="1"/>
</dbReference>
<dbReference type="Proteomes" id="UP000018201">
    <property type="component" value="Unassembled WGS sequence"/>
</dbReference>
<gene>
    <name evidence="11" type="ORF">EPH_0039460</name>
</gene>
<evidence type="ECO:0000256" key="3">
    <source>
        <dbReference type="ARBA" id="ARBA00022722"/>
    </source>
</evidence>
<dbReference type="SMART" id="SM00298">
    <property type="entry name" value="CHROMO"/>
    <property type="match status" value="1"/>
</dbReference>
<feature type="domain" description="Chromo" evidence="9">
    <location>
        <begin position="1072"/>
        <end position="1129"/>
    </location>
</feature>
<dbReference type="GO" id="GO:0016787">
    <property type="term" value="F:hydrolase activity"/>
    <property type="evidence" value="ECO:0007669"/>
    <property type="project" value="UniProtKB-KW"/>
</dbReference>
<keyword evidence="2" id="KW-0548">Nucleotidyltransferase</keyword>
<dbReference type="OrthoDB" id="2013610at2759"/>
<dbReference type="Gene3D" id="3.30.70.270">
    <property type="match status" value="2"/>
</dbReference>
<protein>
    <submittedName>
        <fullName evidence="11">OSJNBa0042D13.18 protein, related</fullName>
    </submittedName>
</protein>
<dbReference type="CDD" id="cd09274">
    <property type="entry name" value="RNase_HI_RT_Ty3"/>
    <property type="match status" value="1"/>
</dbReference>
<evidence type="ECO:0000259" key="10">
    <source>
        <dbReference type="PROSITE" id="PS50158"/>
    </source>
</evidence>
<dbReference type="PANTHER" id="PTHR37984:SF5">
    <property type="entry name" value="PROTEIN NYNRIN-LIKE"/>
    <property type="match status" value="1"/>
</dbReference>
<keyword evidence="7" id="KW-0862">Zinc</keyword>
<evidence type="ECO:0000256" key="7">
    <source>
        <dbReference type="PROSITE-ProRule" id="PRU00047"/>
    </source>
</evidence>
<dbReference type="Pfam" id="PF17921">
    <property type="entry name" value="Integrase_H2C2"/>
    <property type="match status" value="1"/>
</dbReference>
<reference evidence="11" key="1">
    <citation type="submission" date="2013-10" db="EMBL/GenBank/DDBJ databases">
        <title>Genomic analysis of the causative agents of coccidiosis in chickens.</title>
        <authorList>
            <person name="Reid A.J."/>
            <person name="Blake D."/>
            <person name="Billington K."/>
            <person name="Browne H."/>
            <person name="Dunn M."/>
            <person name="Hung S."/>
            <person name="Kawahara F."/>
            <person name="Miranda-Saavedra D."/>
            <person name="Mourier T."/>
            <person name="Nagra H."/>
            <person name="Otto T.D."/>
            <person name="Rawlings N."/>
            <person name="Sanchez A."/>
            <person name="Sanders M."/>
            <person name="Subramaniam C."/>
            <person name="Tay Y."/>
            <person name="Dear P."/>
            <person name="Doerig C."/>
            <person name="Gruber A."/>
            <person name="Parkinson J."/>
            <person name="Shirley M."/>
            <person name="Wan K.L."/>
            <person name="Berriman M."/>
            <person name="Tomley F."/>
            <person name="Pain A."/>
        </authorList>
    </citation>
    <scope>NUCLEOTIDE SEQUENCE [LARGE SCALE GENOMIC DNA]</scope>
    <source>
        <strain evidence="11">Houghton</strain>
    </source>
</reference>
<evidence type="ECO:0000259" key="9">
    <source>
        <dbReference type="PROSITE" id="PS50013"/>
    </source>
</evidence>
<dbReference type="AlphaFoldDB" id="U6GRM8"/>
<dbReference type="GO" id="GO:0008270">
    <property type="term" value="F:zinc ion binding"/>
    <property type="evidence" value="ECO:0007669"/>
    <property type="project" value="UniProtKB-KW"/>
</dbReference>
<dbReference type="InterPro" id="IPR043502">
    <property type="entry name" value="DNA/RNA_pol_sf"/>
</dbReference>
<keyword evidence="12" id="KW-1185">Reference proteome</keyword>
<keyword evidence="4" id="KW-0255">Endonuclease</keyword>
<evidence type="ECO:0000313" key="12">
    <source>
        <dbReference type="Proteomes" id="UP000018201"/>
    </source>
</evidence>
<dbReference type="InterPro" id="IPR050951">
    <property type="entry name" value="Retrovirus_Pol_polyprotein"/>
</dbReference>
<dbReference type="SUPFAM" id="SSF56672">
    <property type="entry name" value="DNA/RNA polymerases"/>
    <property type="match status" value="1"/>
</dbReference>
<feature type="compositionally biased region" description="Basic and acidic residues" evidence="8">
    <location>
        <begin position="1039"/>
        <end position="1048"/>
    </location>
</feature>
<dbReference type="InterPro" id="IPR041588">
    <property type="entry name" value="Integrase_H2C2"/>
</dbReference>
<evidence type="ECO:0000256" key="2">
    <source>
        <dbReference type="ARBA" id="ARBA00022695"/>
    </source>
</evidence>
<dbReference type="InterPro" id="IPR001878">
    <property type="entry name" value="Znf_CCHC"/>
</dbReference>
<dbReference type="GO" id="GO:0003964">
    <property type="term" value="F:RNA-directed DNA polymerase activity"/>
    <property type="evidence" value="ECO:0007669"/>
    <property type="project" value="UniProtKB-KW"/>
</dbReference>
<dbReference type="InterPro" id="IPR023780">
    <property type="entry name" value="Chromo_domain"/>
</dbReference>
<dbReference type="SUPFAM" id="SSF54160">
    <property type="entry name" value="Chromo domain-like"/>
    <property type="match status" value="1"/>
</dbReference>
<keyword evidence="5" id="KW-0378">Hydrolase</keyword>
<feature type="compositionally biased region" description="Low complexity" evidence="8">
    <location>
        <begin position="832"/>
        <end position="841"/>
    </location>
</feature>
<evidence type="ECO:0000256" key="1">
    <source>
        <dbReference type="ARBA" id="ARBA00022679"/>
    </source>
</evidence>
<feature type="region of interest" description="Disordered" evidence="8">
    <location>
        <begin position="257"/>
        <end position="281"/>
    </location>
</feature>
<keyword evidence="3" id="KW-0540">Nuclease</keyword>
<evidence type="ECO:0000313" key="11">
    <source>
        <dbReference type="EMBL" id="CDI82217.1"/>
    </source>
</evidence>
<dbReference type="EMBL" id="HG692246">
    <property type="protein sequence ID" value="CDI82217.1"/>
    <property type="molecule type" value="Genomic_DNA"/>
</dbReference>
<feature type="region of interest" description="Disordered" evidence="8">
    <location>
        <begin position="832"/>
        <end position="890"/>
    </location>
</feature>
<accession>U6GRM8</accession>
<reference evidence="11" key="2">
    <citation type="submission" date="2013-10" db="EMBL/GenBank/DDBJ databases">
        <authorList>
            <person name="Aslett M."/>
        </authorList>
    </citation>
    <scope>NUCLEOTIDE SEQUENCE [LARGE SCALE GENOMIC DNA]</scope>
    <source>
        <strain evidence="11">Houghton</strain>
    </source>
</reference>
<dbReference type="InterPro" id="IPR041373">
    <property type="entry name" value="RT_RNaseH"/>
</dbReference>
<evidence type="ECO:0000256" key="6">
    <source>
        <dbReference type="ARBA" id="ARBA00022918"/>
    </source>
</evidence>
<dbReference type="PROSITE" id="PS50158">
    <property type="entry name" value="ZF_CCHC"/>
    <property type="match status" value="1"/>
</dbReference>
<keyword evidence="7" id="KW-0863">Zinc-finger</keyword>